<proteinExistence type="predicted"/>
<feature type="region of interest" description="Disordered" evidence="1">
    <location>
        <begin position="1"/>
        <end position="56"/>
    </location>
</feature>
<keyword evidence="3" id="KW-1185">Reference proteome</keyword>
<name>A0ABQ9TWY3_SAGOE</name>
<organism evidence="2 3">
    <name type="scientific">Saguinus oedipus</name>
    <name type="common">Cotton-top tamarin</name>
    <name type="synonym">Oedipomidas oedipus</name>
    <dbReference type="NCBI Taxonomy" id="9490"/>
    <lineage>
        <taxon>Eukaryota</taxon>
        <taxon>Metazoa</taxon>
        <taxon>Chordata</taxon>
        <taxon>Craniata</taxon>
        <taxon>Vertebrata</taxon>
        <taxon>Euteleostomi</taxon>
        <taxon>Mammalia</taxon>
        <taxon>Eutheria</taxon>
        <taxon>Euarchontoglires</taxon>
        <taxon>Primates</taxon>
        <taxon>Haplorrhini</taxon>
        <taxon>Platyrrhini</taxon>
        <taxon>Cebidae</taxon>
        <taxon>Callitrichinae</taxon>
        <taxon>Saguinus</taxon>
    </lineage>
</organism>
<accession>A0ABQ9TWY3</accession>
<evidence type="ECO:0000313" key="2">
    <source>
        <dbReference type="EMBL" id="KAK2089326.1"/>
    </source>
</evidence>
<protein>
    <submittedName>
        <fullName evidence="2">Uncharacterized protein</fullName>
    </submittedName>
</protein>
<sequence length="130" mass="14874">MTNVHHYQTAPSPDTNTHRPIPLPLTTMTTTSQHHPASITLHHHHDHSPPPSPPPPFTTSINTTTIHHLHHHHHPSHIITIYRHTPLRPSTIMFMYTFQPPPSPRYSDGKNSRSMENVSLMLIIAQKEEK</sequence>
<feature type="compositionally biased region" description="Polar residues" evidence="1">
    <location>
        <begin position="1"/>
        <end position="15"/>
    </location>
</feature>
<dbReference type="Proteomes" id="UP001266305">
    <property type="component" value="Unassembled WGS sequence"/>
</dbReference>
<reference evidence="2 3" key="1">
    <citation type="submission" date="2023-05" db="EMBL/GenBank/DDBJ databases">
        <title>B98-5 Cell Line De Novo Hybrid Assembly: An Optical Mapping Approach.</title>
        <authorList>
            <person name="Kananen K."/>
            <person name="Auerbach J.A."/>
            <person name="Kautto E."/>
            <person name="Blachly J.S."/>
        </authorList>
    </citation>
    <scope>NUCLEOTIDE SEQUENCE [LARGE SCALE GENOMIC DNA]</scope>
    <source>
        <strain evidence="2">B95-8</strain>
        <tissue evidence="2">Cell line</tissue>
    </source>
</reference>
<comment type="caution">
    <text evidence="2">The sequence shown here is derived from an EMBL/GenBank/DDBJ whole genome shotgun (WGS) entry which is preliminary data.</text>
</comment>
<evidence type="ECO:0000313" key="3">
    <source>
        <dbReference type="Proteomes" id="UP001266305"/>
    </source>
</evidence>
<gene>
    <name evidence="2" type="ORF">P7K49_031992</name>
</gene>
<evidence type="ECO:0000256" key="1">
    <source>
        <dbReference type="SAM" id="MobiDB-lite"/>
    </source>
</evidence>
<dbReference type="EMBL" id="JASSZA010000018">
    <property type="protein sequence ID" value="KAK2089326.1"/>
    <property type="molecule type" value="Genomic_DNA"/>
</dbReference>